<feature type="domain" description="Tryptophan synthase beta chain-like PALP" evidence="8">
    <location>
        <begin position="42"/>
        <end position="339"/>
    </location>
</feature>
<dbReference type="SUPFAM" id="SSF53686">
    <property type="entry name" value="Tryptophan synthase beta subunit-like PLP-dependent enzymes"/>
    <property type="match status" value="1"/>
</dbReference>
<evidence type="ECO:0000256" key="1">
    <source>
        <dbReference type="ARBA" id="ARBA00001933"/>
    </source>
</evidence>
<dbReference type="Proteomes" id="UP000054937">
    <property type="component" value="Unassembled WGS sequence"/>
</dbReference>
<keyword evidence="10" id="KW-1185">Reference proteome</keyword>
<evidence type="ECO:0000313" key="10">
    <source>
        <dbReference type="Proteomes" id="UP000054937"/>
    </source>
</evidence>
<feature type="compositionally biased region" description="Basic and acidic residues" evidence="7">
    <location>
        <begin position="24"/>
        <end position="33"/>
    </location>
</feature>
<evidence type="ECO:0000256" key="2">
    <source>
        <dbReference type="ARBA" id="ARBA00005003"/>
    </source>
</evidence>
<keyword evidence="5" id="KW-0663">Pyridoxal phosphate</keyword>
<dbReference type="InterPro" id="IPR050214">
    <property type="entry name" value="Cys_Synth/Cystath_Beta-Synth"/>
</dbReference>
<dbReference type="AlphaFoldDB" id="A0A0V0R540"/>
<dbReference type="Gene3D" id="3.40.50.1100">
    <property type="match status" value="2"/>
</dbReference>
<dbReference type="InterPro" id="IPR001216">
    <property type="entry name" value="P-phosphate_BS"/>
</dbReference>
<sequence>MYYDNSNPSLSTMKCPYKKSGQPDPHKHIKYDPQPKKICNTILDAIGNTPMVRLNKIPKEEGVECEILAKCEYLNPSGSMKDRIAKRMVEDAEESGRIVQGKTKLVEPSSGNTGIAFALVSAVKQYPLTITMNEKMSQEKEDVMTGLGAKVIRTPGEAKYKDKESLYQVCQSLQEKDEYVCLDQYTNTGNSLAHYDGTGSEILYQCDNKVDVVVIGTGTCGTLTGISRRIKEVNPNCKIIAVDPFGSVLSMPQSLNEKKQPHDVEGIGKDFIPRNLDRDMVDKWVKVGNEEAQPMARRLFQSEGLFCGGSSGAIVQTAINYAKEQKLGKDVRIVCLLADNVRNYLTKFLQKEWMVDKGLMQPKTLVQENHQFAGIELEKLGITKIPNFTPDLDLNQAMEEFERLQIPQLPIVQDNKIASAVPQEKLTSYIIQNKLSLSDKVQRVWTKEFSSVKYEDVDVACLERLLARRPVVFVMKNFQTPQLEIYPVLHKHLFPLLKRLK</sequence>
<dbReference type="InterPro" id="IPR001926">
    <property type="entry name" value="TrpB-like_PALP"/>
</dbReference>
<gene>
    <name evidence="9" type="ORF">PPERSA_08636</name>
</gene>
<dbReference type="InterPro" id="IPR046342">
    <property type="entry name" value="CBS_dom_sf"/>
</dbReference>
<evidence type="ECO:0000256" key="6">
    <source>
        <dbReference type="ARBA" id="ARBA00047490"/>
    </source>
</evidence>
<dbReference type="EC" id="4.2.1.22" evidence="4"/>
<dbReference type="OrthoDB" id="10259545at2759"/>
<name>A0A0V0R540_PSEPJ</name>
<dbReference type="EMBL" id="LDAU01000046">
    <property type="protein sequence ID" value="KRX09604.1"/>
    <property type="molecule type" value="Genomic_DNA"/>
</dbReference>
<evidence type="ECO:0000256" key="4">
    <source>
        <dbReference type="ARBA" id="ARBA00012041"/>
    </source>
</evidence>
<dbReference type="FunFam" id="3.40.50.1100:FF:000003">
    <property type="entry name" value="Cystathionine beta-synthase"/>
    <property type="match status" value="1"/>
</dbReference>
<dbReference type="InParanoid" id="A0A0V0R540"/>
<protein>
    <recommendedName>
        <fullName evidence="4">cystathionine beta-synthase</fullName>
        <ecNumber evidence="4">4.2.1.22</ecNumber>
    </recommendedName>
</protein>
<comment type="pathway">
    <text evidence="2">Amino-acid biosynthesis; L-cysteine biosynthesis; L-cysteine from L-homocysteine and L-serine: step 1/2.</text>
</comment>
<comment type="similarity">
    <text evidence="3">Belongs to the cysteine synthase/cystathionine beta-synthase family.</text>
</comment>
<evidence type="ECO:0000259" key="8">
    <source>
        <dbReference type="Pfam" id="PF00291"/>
    </source>
</evidence>
<evidence type="ECO:0000256" key="7">
    <source>
        <dbReference type="SAM" id="MobiDB-lite"/>
    </source>
</evidence>
<evidence type="ECO:0000256" key="5">
    <source>
        <dbReference type="ARBA" id="ARBA00022898"/>
    </source>
</evidence>
<proteinExistence type="inferred from homology"/>
<reference evidence="9 10" key="1">
    <citation type="journal article" date="2015" name="Sci. Rep.">
        <title>Genome of the facultative scuticociliatosis pathogen Pseudocohnilembus persalinus provides insight into its virulence through horizontal gene transfer.</title>
        <authorList>
            <person name="Xiong J."/>
            <person name="Wang G."/>
            <person name="Cheng J."/>
            <person name="Tian M."/>
            <person name="Pan X."/>
            <person name="Warren A."/>
            <person name="Jiang C."/>
            <person name="Yuan D."/>
            <person name="Miao W."/>
        </authorList>
    </citation>
    <scope>NUCLEOTIDE SEQUENCE [LARGE SCALE GENOMIC DNA]</scope>
    <source>
        <strain evidence="9">36N120E</strain>
    </source>
</reference>
<accession>A0A0V0R540</accession>
<feature type="region of interest" description="Disordered" evidence="7">
    <location>
        <begin position="1"/>
        <end position="33"/>
    </location>
</feature>
<organism evidence="9 10">
    <name type="scientific">Pseudocohnilembus persalinus</name>
    <name type="common">Ciliate</name>
    <dbReference type="NCBI Taxonomy" id="266149"/>
    <lineage>
        <taxon>Eukaryota</taxon>
        <taxon>Sar</taxon>
        <taxon>Alveolata</taxon>
        <taxon>Ciliophora</taxon>
        <taxon>Intramacronucleata</taxon>
        <taxon>Oligohymenophorea</taxon>
        <taxon>Scuticociliatia</taxon>
        <taxon>Philasterida</taxon>
        <taxon>Pseudocohnilembidae</taxon>
        <taxon>Pseudocohnilembus</taxon>
    </lineage>
</organism>
<dbReference type="PROSITE" id="PS00901">
    <property type="entry name" value="CYS_SYNTHASE"/>
    <property type="match status" value="1"/>
</dbReference>
<dbReference type="CDD" id="cd01561">
    <property type="entry name" value="CBS_like"/>
    <property type="match status" value="1"/>
</dbReference>
<dbReference type="GO" id="GO:0004122">
    <property type="term" value="F:cystathionine beta-synthase activity"/>
    <property type="evidence" value="ECO:0007669"/>
    <property type="project" value="UniProtKB-EC"/>
</dbReference>
<dbReference type="OMA" id="TEVDCWI"/>
<comment type="catalytic activity">
    <reaction evidence="6">
        <text>L-homocysteine + L-serine = L,L-cystathionine + H2O</text>
        <dbReference type="Rhea" id="RHEA:10112"/>
        <dbReference type="ChEBI" id="CHEBI:15377"/>
        <dbReference type="ChEBI" id="CHEBI:33384"/>
        <dbReference type="ChEBI" id="CHEBI:58161"/>
        <dbReference type="ChEBI" id="CHEBI:58199"/>
        <dbReference type="EC" id="4.2.1.22"/>
    </reaction>
</comment>
<evidence type="ECO:0000256" key="3">
    <source>
        <dbReference type="ARBA" id="ARBA00007103"/>
    </source>
</evidence>
<feature type="compositionally biased region" description="Polar residues" evidence="7">
    <location>
        <begin position="1"/>
        <end position="12"/>
    </location>
</feature>
<dbReference type="Gene3D" id="3.10.580.10">
    <property type="entry name" value="CBS-domain"/>
    <property type="match status" value="1"/>
</dbReference>
<dbReference type="GO" id="GO:0006535">
    <property type="term" value="P:cysteine biosynthetic process from serine"/>
    <property type="evidence" value="ECO:0007669"/>
    <property type="project" value="InterPro"/>
</dbReference>
<comment type="cofactor">
    <cofactor evidence="1">
        <name>pyridoxal 5'-phosphate</name>
        <dbReference type="ChEBI" id="CHEBI:597326"/>
    </cofactor>
</comment>
<dbReference type="FunFam" id="3.40.50.1100:FF:000118">
    <property type="entry name" value="Related to CYS4-cystathionine beta-synthase"/>
    <property type="match status" value="1"/>
</dbReference>
<dbReference type="InterPro" id="IPR036052">
    <property type="entry name" value="TrpB-like_PALP_sf"/>
</dbReference>
<dbReference type="Pfam" id="PF00291">
    <property type="entry name" value="PALP"/>
    <property type="match status" value="1"/>
</dbReference>
<dbReference type="PANTHER" id="PTHR10314">
    <property type="entry name" value="CYSTATHIONINE BETA-SYNTHASE"/>
    <property type="match status" value="1"/>
</dbReference>
<comment type="caution">
    <text evidence="9">The sequence shown here is derived from an EMBL/GenBank/DDBJ whole genome shotgun (WGS) entry which is preliminary data.</text>
</comment>
<evidence type="ECO:0000313" key="9">
    <source>
        <dbReference type="EMBL" id="KRX09604.1"/>
    </source>
</evidence>